<evidence type="ECO:0000313" key="2">
    <source>
        <dbReference type="Proteomes" id="UP000095237"/>
    </source>
</evidence>
<dbReference type="EMBL" id="LNVX01000400">
    <property type="protein sequence ID" value="OEG70262.1"/>
    <property type="molecule type" value="Genomic_DNA"/>
</dbReference>
<reference evidence="1 2" key="1">
    <citation type="submission" date="2015-11" db="EMBL/GenBank/DDBJ databases">
        <title>Evidence for parallel genomic evolution in an endosymbiosis of termite gut flagellates.</title>
        <authorList>
            <person name="Zheng H."/>
        </authorList>
    </citation>
    <scope>NUCLEOTIDE SEQUENCE [LARGE SCALE GENOMIC DNA]</scope>
    <source>
        <strain evidence="1 2">CET450</strain>
    </source>
</reference>
<protein>
    <submittedName>
        <fullName evidence="1">Uncharacterized protein</fullName>
    </submittedName>
</protein>
<organism evidence="1 2">
    <name type="scientific">Endomicrobium trichonymphae</name>
    <dbReference type="NCBI Taxonomy" id="1408204"/>
    <lineage>
        <taxon>Bacteria</taxon>
        <taxon>Pseudomonadati</taxon>
        <taxon>Elusimicrobiota</taxon>
        <taxon>Endomicrobiia</taxon>
        <taxon>Endomicrobiales</taxon>
        <taxon>Endomicrobiaceae</taxon>
        <taxon>Candidatus Endomicrobiellum</taxon>
    </lineage>
</organism>
<evidence type="ECO:0000313" key="1">
    <source>
        <dbReference type="EMBL" id="OEG70262.1"/>
    </source>
</evidence>
<proteinExistence type="predicted"/>
<name>A0A1E5IID8_ENDTX</name>
<dbReference type="AlphaFoldDB" id="A0A1E5IID8"/>
<sequence>MKSDALVAEMYSNSFISFSQDRPMRSPDVCRTYKSLLAIAYNFYKIAFSNEKTQARLAFFTVAANAEKDPRMDKTEHEEMKTYIDKNFYIPKQ</sequence>
<dbReference type="Proteomes" id="UP000095237">
    <property type="component" value="Unassembled WGS sequence"/>
</dbReference>
<gene>
    <name evidence="1" type="ORF">ATZ36_05275</name>
</gene>
<accession>A0A1E5IID8</accession>
<comment type="caution">
    <text evidence="1">The sequence shown here is derived from an EMBL/GenBank/DDBJ whole genome shotgun (WGS) entry which is preliminary data.</text>
</comment>
<keyword evidence="2" id="KW-1185">Reference proteome</keyword>